<reference evidence="1 2" key="1">
    <citation type="submission" date="2018-11" db="EMBL/GenBank/DDBJ databases">
        <authorList>
            <consortium name="Pathogen Informatics"/>
        </authorList>
    </citation>
    <scope>NUCLEOTIDE SEQUENCE [LARGE SCALE GENOMIC DNA]</scope>
</reference>
<accession>A0A3P7J5X1</accession>
<name>A0A3P7J5X1_STRVU</name>
<sequence>MHRMLEKDTDLDGATAAWMAEPAFTRTTFAGRKEGSGNQNSHGTIIKQFYEPFGYPFEVPCYSSIKEGLGLPTAFHKLTKRHFALFPSQWILGKVDSFLTEVVEDMVKFKETKLKELAQKLCDLFRSQISPDSLFLESVVVGDFKPWATLTCAAVGTICNNFA</sequence>
<keyword evidence="2" id="KW-1185">Reference proteome</keyword>
<proteinExistence type="predicted"/>
<evidence type="ECO:0000313" key="1">
    <source>
        <dbReference type="EMBL" id="VDM78596.1"/>
    </source>
</evidence>
<dbReference type="OrthoDB" id="5847749at2759"/>
<dbReference type="AlphaFoldDB" id="A0A3P7J5X1"/>
<organism evidence="1 2">
    <name type="scientific">Strongylus vulgaris</name>
    <name type="common">Blood worm</name>
    <dbReference type="NCBI Taxonomy" id="40348"/>
    <lineage>
        <taxon>Eukaryota</taxon>
        <taxon>Metazoa</taxon>
        <taxon>Ecdysozoa</taxon>
        <taxon>Nematoda</taxon>
        <taxon>Chromadorea</taxon>
        <taxon>Rhabditida</taxon>
        <taxon>Rhabditina</taxon>
        <taxon>Rhabditomorpha</taxon>
        <taxon>Strongyloidea</taxon>
        <taxon>Strongylidae</taxon>
        <taxon>Strongylus</taxon>
    </lineage>
</organism>
<dbReference type="Proteomes" id="UP000270094">
    <property type="component" value="Unassembled WGS sequence"/>
</dbReference>
<evidence type="ECO:0000313" key="2">
    <source>
        <dbReference type="Proteomes" id="UP000270094"/>
    </source>
</evidence>
<dbReference type="EMBL" id="UYYB01102419">
    <property type="protein sequence ID" value="VDM78596.1"/>
    <property type="molecule type" value="Genomic_DNA"/>
</dbReference>
<gene>
    <name evidence="1" type="ORF">SVUK_LOCUS13594</name>
</gene>
<protein>
    <submittedName>
        <fullName evidence="1">Uncharacterized protein</fullName>
    </submittedName>
</protein>